<dbReference type="Proteomes" id="UP001597425">
    <property type="component" value="Unassembled WGS sequence"/>
</dbReference>
<evidence type="ECO:0000256" key="2">
    <source>
        <dbReference type="ARBA" id="ARBA00022723"/>
    </source>
</evidence>
<dbReference type="RefSeq" id="WP_265722822.1">
    <property type="nucleotide sequence ID" value="NZ_JAPIVK010000030.1"/>
</dbReference>
<reference evidence="9" key="1">
    <citation type="journal article" date="2019" name="Int. J. Syst. Evol. Microbiol.">
        <title>The Global Catalogue of Microorganisms (GCM) 10K type strain sequencing project: providing services to taxonomists for standard genome sequencing and annotation.</title>
        <authorList>
            <consortium name="The Broad Institute Genomics Platform"/>
            <consortium name="The Broad Institute Genome Sequencing Center for Infectious Disease"/>
            <person name="Wu L."/>
            <person name="Ma J."/>
        </authorList>
    </citation>
    <scope>NUCLEOTIDE SEQUENCE [LARGE SCALE GENOMIC DNA]</scope>
    <source>
        <strain evidence="9">KCTC 12848</strain>
    </source>
</reference>
<keyword evidence="9" id="KW-1185">Reference proteome</keyword>
<dbReference type="InterPro" id="IPR009056">
    <property type="entry name" value="Cyt_c-like_dom"/>
</dbReference>
<evidence type="ECO:0000313" key="9">
    <source>
        <dbReference type="Proteomes" id="UP001597425"/>
    </source>
</evidence>
<organism evidence="8 9">
    <name type="scientific">Microbulbifer halophilus</name>
    <dbReference type="NCBI Taxonomy" id="453963"/>
    <lineage>
        <taxon>Bacteria</taxon>
        <taxon>Pseudomonadati</taxon>
        <taxon>Pseudomonadota</taxon>
        <taxon>Gammaproteobacteria</taxon>
        <taxon>Cellvibrionales</taxon>
        <taxon>Microbulbiferaceae</taxon>
        <taxon>Microbulbifer</taxon>
    </lineage>
</organism>
<dbReference type="InterPro" id="IPR036909">
    <property type="entry name" value="Cyt_c-like_dom_sf"/>
</dbReference>
<feature type="transmembrane region" description="Helical" evidence="5">
    <location>
        <begin position="369"/>
        <end position="391"/>
    </location>
</feature>
<keyword evidence="6" id="KW-0732">Signal</keyword>
<evidence type="ECO:0000256" key="1">
    <source>
        <dbReference type="ARBA" id="ARBA00022617"/>
    </source>
</evidence>
<keyword evidence="2 4" id="KW-0479">Metal-binding</keyword>
<dbReference type="PROSITE" id="PS51007">
    <property type="entry name" value="CYTC"/>
    <property type="match status" value="1"/>
</dbReference>
<evidence type="ECO:0000256" key="3">
    <source>
        <dbReference type="ARBA" id="ARBA00023004"/>
    </source>
</evidence>
<evidence type="ECO:0000313" key="8">
    <source>
        <dbReference type="EMBL" id="MFD2311614.1"/>
    </source>
</evidence>
<gene>
    <name evidence="8" type="ORF">ACFSKX_14395</name>
</gene>
<proteinExistence type="predicted"/>
<keyword evidence="5" id="KW-0812">Transmembrane</keyword>
<evidence type="ECO:0000256" key="5">
    <source>
        <dbReference type="SAM" id="Phobius"/>
    </source>
</evidence>
<feature type="chain" id="PRO_5046126382" evidence="6">
    <location>
        <begin position="23"/>
        <end position="396"/>
    </location>
</feature>
<sequence>MPARLSIFPLCLLLWLSGAVSAQGDPERESLAAQASNLLSYIAVDYADSVREGEVRDQCLYEQQRRNLARVLELVRQLPDRPGRAALERSVLELDGAIAEKRDAVQVRRRANAAADRVAQLYQLQRSPARMLPAAGEARALYQKRCAACHGARGEGGAQGPALDDAARMASFSLYDIYNTLDPIADSVHSAAVDRDLSSRQRWALAVTVAHLAVAGAEPPAAELAERYPALVGLPGMATARPVELPRDGAAALLWWRGNPDRVRALEHPLARVDGLLQLAEAAYRAGDSTTAYYRVMLAYRRGYLPRRAALQQRDPPLAAQLAGHWESLREGILGNAPEARVMAAFQQLRAGLVKARTRLEPVADDRPLHFWAALLFATALGLGLVLWLGLRRSRR</sequence>
<evidence type="ECO:0000256" key="4">
    <source>
        <dbReference type="PROSITE-ProRule" id="PRU00433"/>
    </source>
</evidence>
<comment type="caution">
    <text evidence="8">The sequence shown here is derived from an EMBL/GenBank/DDBJ whole genome shotgun (WGS) entry which is preliminary data.</text>
</comment>
<keyword evidence="3 4" id="KW-0408">Iron</keyword>
<dbReference type="EMBL" id="JBHUJD010000020">
    <property type="protein sequence ID" value="MFD2311614.1"/>
    <property type="molecule type" value="Genomic_DNA"/>
</dbReference>
<name>A0ABW5EES5_9GAMM</name>
<dbReference type="Gene3D" id="1.10.760.10">
    <property type="entry name" value="Cytochrome c-like domain"/>
    <property type="match status" value="1"/>
</dbReference>
<keyword evidence="1 4" id="KW-0349">Heme</keyword>
<evidence type="ECO:0000259" key="7">
    <source>
        <dbReference type="PROSITE" id="PS51007"/>
    </source>
</evidence>
<dbReference type="Pfam" id="PF00034">
    <property type="entry name" value="Cytochrom_C"/>
    <property type="match status" value="1"/>
</dbReference>
<dbReference type="SUPFAM" id="SSF46626">
    <property type="entry name" value="Cytochrome c"/>
    <property type="match status" value="1"/>
</dbReference>
<protein>
    <submittedName>
        <fullName evidence="8">C-type cytochrome</fullName>
    </submittedName>
</protein>
<keyword evidence="5" id="KW-1133">Transmembrane helix</keyword>
<evidence type="ECO:0000256" key="6">
    <source>
        <dbReference type="SAM" id="SignalP"/>
    </source>
</evidence>
<accession>A0ABW5EES5</accession>
<feature type="domain" description="Cytochrome c" evidence="7">
    <location>
        <begin position="133"/>
        <end position="232"/>
    </location>
</feature>
<feature type="signal peptide" evidence="6">
    <location>
        <begin position="1"/>
        <end position="22"/>
    </location>
</feature>
<keyword evidence="5" id="KW-0472">Membrane</keyword>